<organism evidence="2 3">
    <name type="scientific">Neolewinella aurantiaca</name>
    <dbReference type="NCBI Taxonomy" id="2602767"/>
    <lineage>
        <taxon>Bacteria</taxon>
        <taxon>Pseudomonadati</taxon>
        <taxon>Bacteroidota</taxon>
        <taxon>Saprospiria</taxon>
        <taxon>Saprospirales</taxon>
        <taxon>Lewinellaceae</taxon>
        <taxon>Neolewinella</taxon>
    </lineage>
</organism>
<evidence type="ECO:0000313" key="2">
    <source>
        <dbReference type="EMBL" id="TXF87665.1"/>
    </source>
</evidence>
<accession>A0A5C7FSJ6</accession>
<reference evidence="2 3" key="1">
    <citation type="submission" date="2019-08" db="EMBL/GenBank/DDBJ databases">
        <title>Lewinella sp. strain SSH13 Genome sequencing and assembly.</title>
        <authorList>
            <person name="Kim I."/>
        </authorList>
    </citation>
    <scope>NUCLEOTIDE SEQUENCE [LARGE SCALE GENOMIC DNA]</scope>
    <source>
        <strain evidence="2 3">SSH13</strain>
    </source>
</reference>
<dbReference type="EMBL" id="VOXD01000033">
    <property type="protein sequence ID" value="TXF87665.1"/>
    <property type="molecule type" value="Genomic_DNA"/>
</dbReference>
<evidence type="ECO:0000256" key="1">
    <source>
        <dbReference type="SAM" id="SignalP"/>
    </source>
</evidence>
<proteinExistence type="predicted"/>
<sequence length="130" mass="13997">MKATIVTIMLTMLLLAQAGRTSLMLQWQTLANESFTALFCVNNDWETDVPMCAGSCQLPELFQEMTSGEGGDEFSASFPSTTSPYCQLPVRITPLQPVLPAVLTVPAPATVPFYTPGDYVGSVFEPPAMG</sequence>
<gene>
    <name evidence="2" type="ORF">FUA23_17800</name>
</gene>
<name>A0A5C7FSJ6_9BACT</name>
<evidence type="ECO:0000313" key="3">
    <source>
        <dbReference type="Proteomes" id="UP000321907"/>
    </source>
</evidence>
<keyword evidence="3" id="KW-1185">Reference proteome</keyword>
<feature type="chain" id="PRO_5022791069" evidence="1">
    <location>
        <begin position="19"/>
        <end position="130"/>
    </location>
</feature>
<keyword evidence="1" id="KW-0732">Signal</keyword>
<comment type="caution">
    <text evidence="2">The sequence shown here is derived from an EMBL/GenBank/DDBJ whole genome shotgun (WGS) entry which is preliminary data.</text>
</comment>
<protein>
    <submittedName>
        <fullName evidence="2">Uncharacterized protein</fullName>
    </submittedName>
</protein>
<dbReference type="RefSeq" id="WP_147932120.1">
    <property type="nucleotide sequence ID" value="NZ_VOXD01000033.1"/>
</dbReference>
<feature type="signal peptide" evidence="1">
    <location>
        <begin position="1"/>
        <end position="18"/>
    </location>
</feature>
<dbReference type="Proteomes" id="UP000321907">
    <property type="component" value="Unassembled WGS sequence"/>
</dbReference>
<dbReference type="OrthoDB" id="980645at2"/>
<dbReference type="AlphaFoldDB" id="A0A5C7FSJ6"/>